<dbReference type="Proteomes" id="UP000284189">
    <property type="component" value="Unassembled WGS sequence"/>
</dbReference>
<dbReference type="Proteomes" id="UP000321528">
    <property type="component" value="Unassembled WGS sequence"/>
</dbReference>
<gene>
    <name evidence="3" type="ORF">D2U88_10910</name>
    <name evidence="4" type="ORF">FQ019_10825</name>
</gene>
<dbReference type="RefSeq" id="WP_119640601.1">
    <property type="nucleotide sequence ID" value="NZ_QXFJ01000023.1"/>
</dbReference>
<name>A0A418N7W8_9FLAO</name>
<keyword evidence="1" id="KW-0812">Transmembrane</keyword>
<reference evidence="4 6" key="2">
    <citation type="submission" date="2019-07" db="EMBL/GenBank/DDBJ databases">
        <title>Draft genome of two Muricauda strains isolated from deep sea.</title>
        <authorList>
            <person name="Sun C."/>
        </authorList>
    </citation>
    <scope>NUCLEOTIDE SEQUENCE [LARGE SCALE GENOMIC DNA]</scope>
    <source>
        <strain evidence="4 6">NH166</strain>
    </source>
</reference>
<reference evidence="3 5" key="1">
    <citation type="submission" date="2018-08" db="EMBL/GenBank/DDBJ databases">
        <title>Proposal of Muricauda 72 sp.nov. and Muricauda NH166 sp.nov., isolated from seawater.</title>
        <authorList>
            <person name="Cheng H."/>
            <person name="Wu Y.-H."/>
            <person name="Guo L.-L."/>
            <person name="Xu X.-W."/>
        </authorList>
    </citation>
    <scope>NUCLEOTIDE SEQUENCE [LARGE SCALE GENOMIC DNA]</scope>
    <source>
        <strain evidence="3 5">NH166</strain>
    </source>
</reference>
<organism evidence="3 5">
    <name type="scientific">Flagellimonas aequoris</name>
    <dbReference type="NCBI Taxonomy" id="2306997"/>
    <lineage>
        <taxon>Bacteria</taxon>
        <taxon>Pseudomonadati</taxon>
        <taxon>Bacteroidota</taxon>
        <taxon>Flavobacteriia</taxon>
        <taxon>Flavobacteriales</taxon>
        <taxon>Flavobacteriaceae</taxon>
        <taxon>Flagellimonas</taxon>
    </lineage>
</organism>
<evidence type="ECO:0000313" key="4">
    <source>
        <dbReference type="EMBL" id="TXK02290.1"/>
    </source>
</evidence>
<dbReference type="AlphaFoldDB" id="A0A418N7W8"/>
<proteinExistence type="predicted"/>
<dbReference type="PANTHER" id="PTHR40940:SF2">
    <property type="entry name" value="BATD"/>
    <property type="match status" value="1"/>
</dbReference>
<dbReference type="OrthoDB" id="2079210at2"/>
<feature type="transmembrane region" description="Helical" evidence="1">
    <location>
        <begin position="449"/>
        <end position="470"/>
    </location>
</feature>
<dbReference type="EMBL" id="VNWL01000022">
    <property type="protein sequence ID" value="TXK02290.1"/>
    <property type="molecule type" value="Genomic_DNA"/>
</dbReference>
<evidence type="ECO:0000313" key="6">
    <source>
        <dbReference type="Proteomes" id="UP000321528"/>
    </source>
</evidence>
<dbReference type="EMBL" id="QXFJ01000023">
    <property type="protein sequence ID" value="RIV70853.1"/>
    <property type="molecule type" value="Genomic_DNA"/>
</dbReference>
<accession>A0A418N7W8</accession>
<evidence type="ECO:0000313" key="5">
    <source>
        <dbReference type="Proteomes" id="UP000284189"/>
    </source>
</evidence>
<feature type="signal peptide" evidence="2">
    <location>
        <begin position="1"/>
        <end position="24"/>
    </location>
</feature>
<protein>
    <submittedName>
        <fullName evidence="3">Protein BatD</fullName>
    </submittedName>
</protein>
<dbReference type="Pfam" id="PF13584">
    <property type="entry name" value="BatD"/>
    <property type="match status" value="2"/>
</dbReference>
<comment type="caution">
    <text evidence="3">The sequence shown here is derived from an EMBL/GenBank/DDBJ whole genome shotgun (WGS) entry which is preliminary data.</text>
</comment>
<keyword evidence="2" id="KW-0732">Signal</keyword>
<evidence type="ECO:0000256" key="1">
    <source>
        <dbReference type="SAM" id="Phobius"/>
    </source>
</evidence>
<keyword evidence="1" id="KW-0472">Membrane</keyword>
<dbReference type="InterPro" id="IPR025738">
    <property type="entry name" value="BatD"/>
</dbReference>
<keyword evidence="6" id="KW-1185">Reference proteome</keyword>
<feature type="chain" id="PRO_5019492616" evidence="2">
    <location>
        <begin position="25"/>
        <end position="594"/>
    </location>
</feature>
<sequence>MKMLRGNILLFLAMVFLSGSMVHAQNDEITFTMNLSKEKLGINERLRVDFTMNKDGDNFTPPAFENFKVVMGPSQSISSSWINGKRTFSKTYTYILLPTARGNFTIQQATIEIAGETYKTTPKTVEVTAAVDRPNGEKTVDDVADESLHLVAEVSKDNPYLNEAVTVVYKLYVSPDISVTNYRPLDNPTYNNFWSQDIPVTKHTAQNGTYEGKPFRYVVLKRVVLYPQKSGQLEIEPLSLEIFVDVPTNRRDFFGGRIYTQTSKTVSAGNRTINVKSLPEAGKPADFSGAVGDFEFSVTTSKDQLNASESLQAKVEISGKGNLKLFQLPKPELPSSLEVYDPEHEEDINTYSTGMEGKVVDNYTIVPSFRGKYPIPSIPFSYFNPATGKYVTLHSDEINIEVMEGPVSSADNLATGSTTNKQLVVPTGKQFHFIKINPNLSAIGSHDFFGSRSFFILLLVPFLLIPIAIFTSKKREAIASDVIGNKIKQANRLAKKYLSAAKRDLGNKEAFYVALEKGLHNYLKAKLNIETTEFSKEKITGILKGKQVDQEDIQGFIGLLTSCEMARYSPYTQVQMQNDYDKASEVISKLDKQL</sequence>
<dbReference type="PANTHER" id="PTHR40940">
    <property type="entry name" value="PROTEIN BATD-RELATED"/>
    <property type="match status" value="1"/>
</dbReference>
<keyword evidence="1" id="KW-1133">Transmembrane helix</keyword>
<evidence type="ECO:0000256" key="2">
    <source>
        <dbReference type="SAM" id="SignalP"/>
    </source>
</evidence>
<evidence type="ECO:0000313" key="3">
    <source>
        <dbReference type="EMBL" id="RIV70853.1"/>
    </source>
</evidence>